<dbReference type="PRINTS" id="PR00395">
    <property type="entry name" value="RIBOSOMALS2"/>
</dbReference>
<comment type="similarity">
    <text evidence="1 5 6">Belongs to the universal ribosomal protein uS2 family.</text>
</comment>
<evidence type="ECO:0000256" key="1">
    <source>
        <dbReference type="ARBA" id="ARBA00006242"/>
    </source>
</evidence>
<dbReference type="InterPro" id="IPR018130">
    <property type="entry name" value="Ribosomal_uS2_CS"/>
</dbReference>
<evidence type="ECO:0000313" key="8">
    <source>
        <dbReference type="EMBL" id="MCV3728692.1"/>
    </source>
</evidence>
<organism evidence="8 9">
    <name type="scientific">Ureaplasma miroungigenitalium</name>
    <dbReference type="NCBI Taxonomy" id="1042321"/>
    <lineage>
        <taxon>Bacteria</taxon>
        <taxon>Bacillati</taxon>
        <taxon>Mycoplasmatota</taxon>
        <taxon>Mycoplasmoidales</taxon>
        <taxon>Mycoplasmoidaceae</taxon>
        <taxon>Ureaplasma</taxon>
    </lineage>
</organism>
<evidence type="ECO:0000256" key="6">
    <source>
        <dbReference type="RuleBase" id="RU003631"/>
    </source>
</evidence>
<reference evidence="8 9" key="1">
    <citation type="journal article" date="2020" name="Int. J. Syst. Evol. Microbiol.">
        <title>Ureaplasma miroungigenitalium sp. nov. isolated from northern elephant seals (Mirounga angustirostris) and Ureaplasma zalophigenitalium sp. nov. isolated from California sea lions (Zalophus californianus).</title>
        <authorList>
            <person name="Volokhov D.V."/>
            <person name="Gulland F.M."/>
            <person name="Gao Y."/>
            <person name="Chizhikov V.E."/>
        </authorList>
    </citation>
    <scope>NUCLEOTIDE SEQUENCE [LARGE SCALE GENOMIC DNA]</scope>
    <source>
        <strain evidence="8 9">ES3182-GEN</strain>
    </source>
</reference>
<dbReference type="EMBL" id="JAOXHL010000003">
    <property type="protein sequence ID" value="MCV3728692.1"/>
    <property type="molecule type" value="Genomic_DNA"/>
</dbReference>
<dbReference type="PANTHER" id="PTHR12534:SF0">
    <property type="entry name" value="SMALL RIBOSOMAL SUBUNIT PROTEIN US2M"/>
    <property type="match status" value="1"/>
</dbReference>
<dbReference type="Pfam" id="PF00318">
    <property type="entry name" value="Ribosomal_S2"/>
    <property type="match status" value="1"/>
</dbReference>
<feature type="region of interest" description="Disordered" evidence="7">
    <location>
        <begin position="1"/>
        <end position="28"/>
    </location>
</feature>
<dbReference type="CDD" id="cd01425">
    <property type="entry name" value="RPS2"/>
    <property type="match status" value="1"/>
</dbReference>
<sequence length="343" mass="38721">MENLTNKVESVEETSTENAKVEKKPTTPADAIQSKVNANSTIKNLKQLVSVDKLTEAGAHIGLHPRKWNPKMQGYIHVKRSKNHVIDVLKTIVFLDRAYKFLQEIVSNGGKAMFVGTRGKVVKDIVQAEAERTDSYFVTQRWLGGTLTNFSNINNSIRKYNRNLARIESDDINKYTKKEQLEIQKETDKLAKFYGGIKNMRSLPDVIVVVDPVNDINAVREARKLKIPVIALANTNADPSLIDYIIPINNYAIKSIALILGVLGDAIAEIRNEPTKVVNRKDEEIILPETRSNNKNKNRGMFNRNYVRHYNPRNNFRPNRNTAEANSTDESVKPATVINAQAK</sequence>
<dbReference type="PROSITE" id="PS00963">
    <property type="entry name" value="RIBOSOMAL_S2_2"/>
    <property type="match status" value="1"/>
</dbReference>
<evidence type="ECO:0000256" key="4">
    <source>
        <dbReference type="ARBA" id="ARBA00035256"/>
    </source>
</evidence>
<dbReference type="GO" id="GO:0005840">
    <property type="term" value="C:ribosome"/>
    <property type="evidence" value="ECO:0007669"/>
    <property type="project" value="UniProtKB-KW"/>
</dbReference>
<dbReference type="InterPro" id="IPR001865">
    <property type="entry name" value="Ribosomal_uS2"/>
</dbReference>
<accession>A0ABT3BNG1</accession>
<evidence type="ECO:0000256" key="5">
    <source>
        <dbReference type="HAMAP-Rule" id="MF_00291"/>
    </source>
</evidence>
<name>A0ABT3BNG1_9BACT</name>
<comment type="caution">
    <text evidence="8">The sequence shown here is derived from an EMBL/GenBank/DDBJ whole genome shotgun (WGS) entry which is preliminary data.</text>
</comment>
<evidence type="ECO:0000313" key="9">
    <source>
        <dbReference type="Proteomes" id="UP001208245"/>
    </source>
</evidence>
<dbReference type="PANTHER" id="PTHR12534">
    <property type="entry name" value="30S RIBOSOMAL PROTEIN S2 PROKARYOTIC AND ORGANELLAR"/>
    <property type="match status" value="1"/>
</dbReference>
<feature type="compositionally biased region" description="Low complexity" evidence="7">
    <location>
        <begin position="312"/>
        <end position="321"/>
    </location>
</feature>
<dbReference type="HAMAP" id="MF_00291_B">
    <property type="entry name" value="Ribosomal_uS2_B"/>
    <property type="match status" value="1"/>
</dbReference>
<proteinExistence type="inferred from homology"/>
<keyword evidence="2 5" id="KW-0689">Ribosomal protein</keyword>
<keyword evidence="3 5" id="KW-0687">Ribonucleoprotein</keyword>
<protein>
    <recommendedName>
        <fullName evidence="4 5">Small ribosomal subunit protein uS2</fullName>
    </recommendedName>
</protein>
<dbReference type="InterPro" id="IPR023591">
    <property type="entry name" value="Ribosomal_uS2_flav_dom_sf"/>
</dbReference>
<dbReference type="NCBIfam" id="TIGR01011">
    <property type="entry name" value="rpsB_bact"/>
    <property type="match status" value="1"/>
</dbReference>
<dbReference type="InterPro" id="IPR005706">
    <property type="entry name" value="Ribosomal_uS2_bac/mit/plastid"/>
</dbReference>
<gene>
    <name evidence="5 8" type="primary">rpsB</name>
    <name evidence="8" type="ORF">OF376_02800</name>
</gene>
<dbReference type="Proteomes" id="UP001208245">
    <property type="component" value="Unassembled WGS sequence"/>
</dbReference>
<feature type="region of interest" description="Disordered" evidence="7">
    <location>
        <begin position="309"/>
        <end position="343"/>
    </location>
</feature>
<dbReference type="Gene3D" id="3.40.50.10490">
    <property type="entry name" value="Glucose-6-phosphate isomerase like protein, domain 1"/>
    <property type="match status" value="1"/>
</dbReference>
<dbReference type="SUPFAM" id="SSF52313">
    <property type="entry name" value="Ribosomal protein S2"/>
    <property type="match status" value="1"/>
</dbReference>
<dbReference type="Gene3D" id="1.10.287.610">
    <property type="entry name" value="Helix hairpin bin"/>
    <property type="match status" value="1"/>
</dbReference>
<keyword evidence="9" id="KW-1185">Reference proteome</keyword>
<evidence type="ECO:0000256" key="3">
    <source>
        <dbReference type="ARBA" id="ARBA00023274"/>
    </source>
</evidence>
<dbReference type="RefSeq" id="WP_263822003.1">
    <property type="nucleotide sequence ID" value="NZ_JAOXHK010000003.1"/>
</dbReference>
<evidence type="ECO:0000256" key="7">
    <source>
        <dbReference type="SAM" id="MobiDB-lite"/>
    </source>
</evidence>
<evidence type="ECO:0000256" key="2">
    <source>
        <dbReference type="ARBA" id="ARBA00022980"/>
    </source>
</evidence>